<organism evidence="1 2">
    <name type="scientific">Saccharothrix variisporea</name>
    <dbReference type="NCBI Taxonomy" id="543527"/>
    <lineage>
        <taxon>Bacteria</taxon>
        <taxon>Bacillati</taxon>
        <taxon>Actinomycetota</taxon>
        <taxon>Actinomycetes</taxon>
        <taxon>Pseudonocardiales</taxon>
        <taxon>Pseudonocardiaceae</taxon>
        <taxon>Saccharothrix</taxon>
    </lineage>
</organism>
<dbReference type="AlphaFoldDB" id="A0A495XIM8"/>
<accession>A0A495XIM8</accession>
<comment type="caution">
    <text evidence="1">The sequence shown here is derived from an EMBL/GenBank/DDBJ whole genome shotgun (WGS) entry which is preliminary data.</text>
</comment>
<name>A0A495XIM8_9PSEU</name>
<dbReference type="Proteomes" id="UP000272729">
    <property type="component" value="Unassembled WGS sequence"/>
</dbReference>
<keyword evidence="2" id="KW-1185">Reference proteome</keyword>
<evidence type="ECO:0000313" key="1">
    <source>
        <dbReference type="EMBL" id="RKT72985.1"/>
    </source>
</evidence>
<reference evidence="1 2" key="1">
    <citation type="submission" date="2018-10" db="EMBL/GenBank/DDBJ databases">
        <title>Sequencing the genomes of 1000 actinobacteria strains.</title>
        <authorList>
            <person name="Klenk H.-P."/>
        </authorList>
    </citation>
    <scope>NUCLEOTIDE SEQUENCE [LARGE SCALE GENOMIC DNA]</scope>
    <source>
        <strain evidence="1 2">DSM 43911</strain>
    </source>
</reference>
<evidence type="ECO:0000313" key="2">
    <source>
        <dbReference type="Proteomes" id="UP000272729"/>
    </source>
</evidence>
<gene>
    <name evidence="1" type="ORF">DFJ66_6311</name>
</gene>
<sequence length="128" mass="14947">MPGGTSAVMISRVTYEGRTLTLHWDDRQVVGRWSDGSRLEPVPADQPADRVQWLVDLIARYRRTYPGARVRATNRDDWRTPETGRLRYVVPQPQEPAGPYVVRSAMEPLHYHVFPERREVKECWHHCP</sequence>
<dbReference type="EMBL" id="RBXR01000001">
    <property type="protein sequence ID" value="RKT72985.1"/>
    <property type="molecule type" value="Genomic_DNA"/>
</dbReference>
<protein>
    <submittedName>
        <fullName evidence="1">Uncharacterized protein</fullName>
    </submittedName>
</protein>
<proteinExistence type="predicted"/>